<evidence type="ECO:0000313" key="2">
    <source>
        <dbReference type="EMBL" id="EIM57716.1"/>
    </source>
</evidence>
<dbReference type="SUPFAM" id="SSF54909">
    <property type="entry name" value="Dimeric alpha+beta barrel"/>
    <property type="match status" value="1"/>
</dbReference>
<reference evidence="2 3" key="1">
    <citation type="submission" date="2010-08" db="EMBL/GenBank/DDBJ databases">
        <authorList>
            <consortium name="US DOE Joint Genome Institute (JGI-PGF)"/>
            <person name="Lucas S."/>
            <person name="Copeland A."/>
            <person name="Lapidus A."/>
            <person name="Cheng J.-F."/>
            <person name="Bruce D."/>
            <person name="Goodwin L."/>
            <person name="Pitluck S."/>
            <person name="Land M.L."/>
            <person name="Hauser L."/>
            <person name="Chang Y.-J."/>
            <person name="Anderson I.J."/>
            <person name="Johnson E."/>
            <person name="Mulhopadhyay B."/>
            <person name="Kyrpides N."/>
            <person name="Woyke T.J."/>
        </authorList>
    </citation>
    <scope>NUCLEOTIDE SEQUENCE [LARGE SCALE GENOMIC DNA]</scope>
    <source>
        <strain evidence="2 3">6</strain>
    </source>
</reference>
<accession>I5AV93</accession>
<reference evidence="2 3" key="2">
    <citation type="submission" date="2012-02" db="EMBL/GenBank/DDBJ databases">
        <title>Improved High-Quality Draft sequence of Eubacterium cellulosolvens 6.</title>
        <authorList>
            <consortium name="US DOE Joint Genome Institute"/>
            <person name="Lucas S."/>
            <person name="Han J."/>
            <person name="Lapidus A."/>
            <person name="Cheng J.-F."/>
            <person name="Goodwin L."/>
            <person name="Pitluck S."/>
            <person name="Peters L."/>
            <person name="Mikhailova N."/>
            <person name="Gu W."/>
            <person name="Detter J.C."/>
            <person name="Han C."/>
            <person name="Tapia R."/>
            <person name="Land M."/>
            <person name="Hauser L."/>
            <person name="Kyrpides N."/>
            <person name="Ivanova N."/>
            <person name="Pagani I."/>
            <person name="Johnson E."/>
            <person name="Mukhopadhyay B."/>
            <person name="Anderson I."/>
            <person name="Woyke T."/>
        </authorList>
    </citation>
    <scope>NUCLEOTIDE SEQUENCE [LARGE SCALE GENOMIC DNA]</scope>
    <source>
        <strain evidence="2 3">6</strain>
    </source>
</reference>
<dbReference type="InterPro" id="IPR013097">
    <property type="entry name" value="Dabb"/>
</dbReference>
<dbReference type="InterPro" id="IPR011008">
    <property type="entry name" value="Dimeric_a/b-barrel"/>
</dbReference>
<dbReference type="SMART" id="SM00886">
    <property type="entry name" value="Dabb"/>
    <property type="match status" value="1"/>
</dbReference>
<dbReference type="AlphaFoldDB" id="I5AV93"/>
<gene>
    <name evidence="2" type="ORF">EubceDRAFT1_1942</name>
</gene>
<dbReference type="Proteomes" id="UP000005753">
    <property type="component" value="Chromosome"/>
</dbReference>
<dbReference type="EMBL" id="CM001487">
    <property type="protein sequence ID" value="EIM57716.1"/>
    <property type="molecule type" value="Genomic_DNA"/>
</dbReference>
<dbReference type="eggNOG" id="COG4627">
    <property type="taxonomic scope" value="Bacteria"/>
</dbReference>
<dbReference type="HOGENOM" id="CLU_080664_3_0_9"/>
<feature type="domain" description="Stress-response A/B barrel" evidence="1">
    <location>
        <begin position="2"/>
        <end position="98"/>
    </location>
</feature>
<dbReference type="OrthoDB" id="9808130at2"/>
<dbReference type="Gene3D" id="3.30.70.100">
    <property type="match status" value="1"/>
</dbReference>
<organism evidence="2 3">
    <name type="scientific">Eubacterium cellulosolvens (strain ATCC 43171 / JCM 9499 / 6)</name>
    <name type="common">Cillobacterium cellulosolvens</name>
    <dbReference type="NCBI Taxonomy" id="633697"/>
    <lineage>
        <taxon>Bacteria</taxon>
        <taxon>Bacillati</taxon>
        <taxon>Bacillota</taxon>
        <taxon>Clostridia</taxon>
        <taxon>Eubacteriales</taxon>
        <taxon>Eubacteriaceae</taxon>
        <taxon>Eubacterium</taxon>
    </lineage>
</organism>
<dbReference type="PANTHER" id="PTHR37832:SF1">
    <property type="entry name" value="STRESS-RESPONSE A_B BARREL DOMAIN-CONTAINING PROTEIN"/>
    <property type="match status" value="1"/>
</dbReference>
<dbReference type="Pfam" id="PF07876">
    <property type="entry name" value="Dabb"/>
    <property type="match status" value="1"/>
</dbReference>
<sequence length="103" mass="11242">MVKHIILWQLREELDAAQKAEISAEIKKGLEGLAGQIPGLLEIHVQTEKLSSSNADLMLDSSFEDEAALKGYAVHPKHVAVADGVVRPNTKTRTCIDYVVSGF</sequence>
<name>I5AV93_EUBC6</name>
<keyword evidence="3" id="KW-1185">Reference proteome</keyword>
<protein>
    <submittedName>
        <fullName evidence="2">Stress responsive A/B Barrel Domain-containing protein</fullName>
    </submittedName>
</protein>
<dbReference type="PROSITE" id="PS51502">
    <property type="entry name" value="S_R_A_B_BARREL"/>
    <property type="match status" value="1"/>
</dbReference>
<evidence type="ECO:0000313" key="3">
    <source>
        <dbReference type="Proteomes" id="UP000005753"/>
    </source>
</evidence>
<dbReference type="STRING" id="633697.EubceDRAFT1_1942"/>
<dbReference type="PANTHER" id="PTHR37832">
    <property type="entry name" value="BLL2683 PROTEIN"/>
    <property type="match status" value="1"/>
</dbReference>
<proteinExistence type="predicted"/>
<evidence type="ECO:0000259" key="1">
    <source>
        <dbReference type="PROSITE" id="PS51502"/>
    </source>
</evidence>